<dbReference type="CDD" id="cd07012">
    <property type="entry name" value="PBP2_Bug_TTT"/>
    <property type="match status" value="1"/>
</dbReference>
<dbReference type="InterPro" id="IPR005064">
    <property type="entry name" value="BUG"/>
</dbReference>
<dbReference type="SUPFAM" id="SSF53850">
    <property type="entry name" value="Periplasmic binding protein-like II"/>
    <property type="match status" value="1"/>
</dbReference>
<keyword evidence="2" id="KW-0732">Signal</keyword>
<feature type="signal peptide" evidence="2">
    <location>
        <begin position="1"/>
        <end position="21"/>
    </location>
</feature>
<evidence type="ECO:0000256" key="1">
    <source>
        <dbReference type="ARBA" id="ARBA00006987"/>
    </source>
</evidence>
<feature type="chain" id="PRO_5014889082" evidence="2">
    <location>
        <begin position="22"/>
        <end position="320"/>
    </location>
</feature>
<evidence type="ECO:0000313" key="4">
    <source>
        <dbReference type="Proteomes" id="UP000228930"/>
    </source>
</evidence>
<dbReference type="PANTHER" id="PTHR42928">
    <property type="entry name" value="TRICARBOXYLATE-BINDING PROTEIN"/>
    <property type="match status" value="1"/>
</dbReference>
<dbReference type="EMBL" id="LFJC01000003">
    <property type="protein sequence ID" value="PIT05981.1"/>
    <property type="molecule type" value="Genomic_DNA"/>
</dbReference>
<dbReference type="Pfam" id="PF03401">
    <property type="entry name" value="TctC"/>
    <property type="match status" value="1"/>
</dbReference>
<comment type="caution">
    <text evidence="3">The sequence shown here is derived from an EMBL/GenBank/DDBJ whole genome shotgun (WGS) entry which is preliminary data.</text>
</comment>
<reference evidence="3 4" key="1">
    <citation type="submission" date="2015-06" db="EMBL/GenBank/DDBJ databases">
        <title>Comparative genome analysis of nirS-carrying Bradyrhizobium sp. strains.</title>
        <authorList>
            <person name="Ishii S."/>
            <person name="Jang J."/>
            <person name="Nishizawa T."/>
            <person name="Senoo K."/>
        </authorList>
    </citation>
    <scope>NUCLEOTIDE SEQUENCE [LARGE SCALE GENOMIC DNA]</scope>
    <source>
        <strain evidence="3 4">TSA1</strain>
    </source>
</reference>
<dbReference type="RefSeq" id="WP_161497206.1">
    <property type="nucleotide sequence ID" value="NZ_LFJC01000003.1"/>
</dbReference>
<dbReference type="PIRSF" id="PIRSF017082">
    <property type="entry name" value="YflP"/>
    <property type="match status" value="1"/>
</dbReference>
<evidence type="ECO:0000313" key="3">
    <source>
        <dbReference type="EMBL" id="PIT05981.1"/>
    </source>
</evidence>
<protein>
    <submittedName>
        <fullName evidence="3">ABC transporter substrate-binding protein</fullName>
    </submittedName>
</protein>
<keyword evidence="4" id="KW-1185">Reference proteome</keyword>
<proteinExistence type="inferred from homology"/>
<dbReference type="Proteomes" id="UP000228930">
    <property type="component" value="Unassembled WGS sequence"/>
</dbReference>
<comment type="similarity">
    <text evidence="1">Belongs to the UPF0065 (bug) family.</text>
</comment>
<name>A0A2M6UN30_9BRAD</name>
<evidence type="ECO:0000256" key="2">
    <source>
        <dbReference type="SAM" id="SignalP"/>
    </source>
</evidence>
<dbReference type="Gene3D" id="3.40.190.150">
    <property type="entry name" value="Bordetella uptake gene, domain 1"/>
    <property type="match status" value="1"/>
</dbReference>
<organism evidence="3 4">
    <name type="scientific">Bradyrhizobium nitroreducens</name>
    <dbReference type="NCBI Taxonomy" id="709803"/>
    <lineage>
        <taxon>Bacteria</taxon>
        <taxon>Pseudomonadati</taxon>
        <taxon>Pseudomonadota</taxon>
        <taxon>Alphaproteobacteria</taxon>
        <taxon>Hyphomicrobiales</taxon>
        <taxon>Nitrobacteraceae</taxon>
        <taxon>Bradyrhizobium</taxon>
    </lineage>
</organism>
<sequence length="320" mass="33735">MPHLFVALLVGLGLASHPAAAASTYPNRPVTIIVAFEPGGSSDISARLVAQELTTILGQQVIIENRPGAGGRPGTRRLAEAAPDGYTLLWGSGSTLTVSPVLYADQKYVGNLTPISLGVTQPFIFVASTTLGAKSVGDFVALAKQQPRKLNFASAGVGSSNHLLGEIFMASTDTQLTHVPYRGGASARDAVTKNEAQLMDEVLSPLVGAIQAHQLQPLFVTGATRHPLFPDVPTASEVGLPDLAIVGFFALLGPARLPPDVVEVLNAAMKKALDSKELRASLDLRGFDAAYSAPEDLARLIEKGRKQYGDIVARRNIKID</sequence>
<accession>A0A2M6UN30</accession>
<dbReference type="InterPro" id="IPR042100">
    <property type="entry name" value="Bug_dom1"/>
</dbReference>
<dbReference type="Gene3D" id="3.40.190.10">
    <property type="entry name" value="Periplasmic binding protein-like II"/>
    <property type="match status" value="1"/>
</dbReference>
<dbReference type="AlphaFoldDB" id="A0A2M6UN30"/>
<gene>
    <name evidence="3" type="ORF">TSA1_09510</name>
</gene>
<dbReference type="PANTHER" id="PTHR42928:SF5">
    <property type="entry name" value="BLR1237 PROTEIN"/>
    <property type="match status" value="1"/>
</dbReference>